<dbReference type="GO" id="GO:0017056">
    <property type="term" value="F:structural constituent of nuclear pore"/>
    <property type="evidence" value="ECO:0007669"/>
    <property type="project" value="TreeGrafter"/>
</dbReference>
<name>G0TZN7_TRYVY</name>
<protein>
    <submittedName>
        <fullName evidence="5">Putative nucleoporin (NUP54/57)</fullName>
    </submittedName>
</protein>
<dbReference type="Pfam" id="PF13874">
    <property type="entry name" value="Nup54"/>
    <property type="match status" value="1"/>
</dbReference>
<keyword evidence="2" id="KW-0813">Transport</keyword>
<dbReference type="InterPro" id="IPR025712">
    <property type="entry name" value="Nup54_alpha-helical_dom"/>
</dbReference>
<keyword evidence="3" id="KW-0539">Nucleus</keyword>
<evidence type="ECO:0000256" key="2">
    <source>
        <dbReference type="ARBA" id="ARBA00022448"/>
    </source>
</evidence>
<dbReference type="AlphaFoldDB" id="G0TZN7"/>
<gene>
    <name evidence="5" type="ORF">TVY486_0806720</name>
</gene>
<dbReference type="OMA" id="MASMSKH"/>
<proteinExistence type="predicted"/>
<dbReference type="VEuPathDB" id="TriTrypDB:TvY486_0806720"/>
<dbReference type="PANTHER" id="PTHR13000">
    <property type="entry name" value="NUCLEOPORIN P54"/>
    <property type="match status" value="1"/>
</dbReference>
<dbReference type="GO" id="GO:0006607">
    <property type="term" value="P:NLS-bearing protein import into nucleus"/>
    <property type="evidence" value="ECO:0007669"/>
    <property type="project" value="TreeGrafter"/>
</dbReference>
<dbReference type="InterPro" id="IPR024864">
    <property type="entry name" value="Nup54/Nup57/Nup44"/>
</dbReference>
<dbReference type="GO" id="GO:0006999">
    <property type="term" value="P:nuclear pore organization"/>
    <property type="evidence" value="ECO:0007669"/>
    <property type="project" value="TreeGrafter"/>
</dbReference>
<accession>G0TZN7</accession>
<evidence type="ECO:0000313" key="5">
    <source>
        <dbReference type="EMBL" id="CCC50065.1"/>
    </source>
</evidence>
<dbReference type="EMBL" id="HE573024">
    <property type="protein sequence ID" value="CCC50065.1"/>
    <property type="molecule type" value="Genomic_DNA"/>
</dbReference>
<reference evidence="5" key="1">
    <citation type="journal article" date="2012" name="Proc. Natl. Acad. Sci. U.S.A.">
        <title>Antigenic diversity is generated by distinct evolutionary mechanisms in African trypanosome species.</title>
        <authorList>
            <person name="Jackson A.P."/>
            <person name="Berry A."/>
            <person name="Aslett M."/>
            <person name="Allison H.C."/>
            <person name="Burton P."/>
            <person name="Vavrova-Anderson J."/>
            <person name="Brown R."/>
            <person name="Browne H."/>
            <person name="Corton N."/>
            <person name="Hauser H."/>
            <person name="Gamble J."/>
            <person name="Gilderthorp R."/>
            <person name="Marcello L."/>
            <person name="McQuillan J."/>
            <person name="Otto T.D."/>
            <person name="Quail M.A."/>
            <person name="Sanders M.J."/>
            <person name="van Tonder A."/>
            <person name="Ginger M.L."/>
            <person name="Field M.C."/>
            <person name="Barry J.D."/>
            <person name="Hertz-Fowler C."/>
            <person name="Berriman M."/>
        </authorList>
    </citation>
    <scope>NUCLEOTIDE SEQUENCE</scope>
    <source>
        <strain evidence="5">Y486</strain>
    </source>
</reference>
<dbReference type="PANTHER" id="PTHR13000:SF0">
    <property type="entry name" value="NUCLEOPORIN P54"/>
    <property type="match status" value="1"/>
</dbReference>
<dbReference type="GO" id="GO:0044613">
    <property type="term" value="C:nuclear pore central transport channel"/>
    <property type="evidence" value="ECO:0007669"/>
    <property type="project" value="TreeGrafter"/>
</dbReference>
<evidence type="ECO:0000256" key="3">
    <source>
        <dbReference type="ARBA" id="ARBA00023242"/>
    </source>
</evidence>
<evidence type="ECO:0000259" key="4">
    <source>
        <dbReference type="Pfam" id="PF13874"/>
    </source>
</evidence>
<feature type="domain" description="Nucleoporin Nup54 alpha-helical" evidence="4">
    <location>
        <begin position="112"/>
        <end position="243"/>
    </location>
</feature>
<sequence length="329" mass="35952">MFGTTFGGVDKGTGSFGIGATATANTNGIGVGIGATTSTNTVARGSVPGNVYQQDVGVHSALGRYLLELDNAYNALHPNCRFRAFLYNMCTPGQSTMAVERERLIAAAAGGGCKEEDLLRAQERNPDPFRMYPTQIHFMQELKIRAEKQQEMMASMSKHADALVKKTERFRELDEANAAKYCELLQGQAMLQRRWYSLLLHVETLRRLGTPLEEESRITNITSLLKAQLAAPGMYKAALAELQPFLDGEAASVASVVRSRSSGEAAGDSAKATVAENSSALLKGRVDPLLLKNWVRYAERIQQGVEGLYELLEQDTADMRAIRRRVSSA</sequence>
<comment type="subcellular location">
    <subcellularLocation>
        <location evidence="1">Nucleus</location>
    </subcellularLocation>
</comment>
<evidence type="ECO:0000256" key="1">
    <source>
        <dbReference type="ARBA" id="ARBA00004123"/>
    </source>
</evidence>
<organism evidence="5">
    <name type="scientific">Trypanosoma vivax (strain Y486)</name>
    <dbReference type="NCBI Taxonomy" id="1055687"/>
    <lineage>
        <taxon>Eukaryota</taxon>
        <taxon>Discoba</taxon>
        <taxon>Euglenozoa</taxon>
        <taxon>Kinetoplastea</taxon>
        <taxon>Metakinetoplastina</taxon>
        <taxon>Trypanosomatida</taxon>
        <taxon>Trypanosomatidae</taxon>
        <taxon>Trypanosoma</taxon>
        <taxon>Duttonella</taxon>
    </lineage>
</organism>
<dbReference type="GO" id="GO:0036228">
    <property type="term" value="P:protein localization to nuclear inner membrane"/>
    <property type="evidence" value="ECO:0007669"/>
    <property type="project" value="TreeGrafter"/>
</dbReference>